<dbReference type="InterPro" id="IPR020617">
    <property type="entry name" value="Thiolase_C"/>
</dbReference>
<keyword evidence="4" id="KW-0479">Metal-binding</keyword>
<dbReference type="InterPro" id="IPR002155">
    <property type="entry name" value="Thiolase"/>
</dbReference>
<dbReference type="PROSITE" id="PS00737">
    <property type="entry name" value="THIOLASE_2"/>
    <property type="match status" value="1"/>
</dbReference>
<feature type="active site" description="Proton acceptor" evidence="7">
    <location>
        <position position="367"/>
    </location>
</feature>
<dbReference type="FunCoup" id="A0A316YKS7">
    <property type="interactions" value="233"/>
</dbReference>
<feature type="domain" description="Thiolase C-terminal" evidence="10">
    <location>
        <begin position="289"/>
        <end position="408"/>
    </location>
</feature>
<evidence type="ECO:0000259" key="10">
    <source>
        <dbReference type="Pfam" id="PF02803"/>
    </source>
</evidence>
<dbReference type="Gene3D" id="3.40.47.10">
    <property type="match status" value="1"/>
</dbReference>
<evidence type="ECO:0000256" key="2">
    <source>
        <dbReference type="ARBA" id="ARBA00012705"/>
    </source>
</evidence>
<organism evidence="11 12">
    <name type="scientific">Acaromyces ingoldii</name>
    <dbReference type="NCBI Taxonomy" id="215250"/>
    <lineage>
        <taxon>Eukaryota</taxon>
        <taxon>Fungi</taxon>
        <taxon>Dikarya</taxon>
        <taxon>Basidiomycota</taxon>
        <taxon>Ustilaginomycotina</taxon>
        <taxon>Exobasidiomycetes</taxon>
        <taxon>Exobasidiales</taxon>
        <taxon>Cryptobasidiaceae</taxon>
        <taxon>Acaromyces</taxon>
    </lineage>
</organism>
<dbReference type="GO" id="GO:0005739">
    <property type="term" value="C:mitochondrion"/>
    <property type="evidence" value="ECO:0007669"/>
    <property type="project" value="TreeGrafter"/>
</dbReference>
<dbReference type="PANTHER" id="PTHR18919:SF156">
    <property type="entry name" value="ACETYL-COA ACETYLTRANSFERASE, MITOCHONDRIAL"/>
    <property type="match status" value="1"/>
</dbReference>
<dbReference type="InParanoid" id="A0A316YKS7"/>
<evidence type="ECO:0000256" key="3">
    <source>
        <dbReference type="ARBA" id="ARBA00022679"/>
    </source>
</evidence>
<evidence type="ECO:0000256" key="5">
    <source>
        <dbReference type="ARBA" id="ARBA00022958"/>
    </source>
</evidence>
<dbReference type="InterPro" id="IPR016039">
    <property type="entry name" value="Thiolase-like"/>
</dbReference>
<dbReference type="AlphaFoldDB" id="A0A316YKS7"/>
<keyword evidence="5" id="KW-0630">Potassium</keyword>
<comment type="similarity">
    <text evidence="1 8">Belongs to the thiolase-like superfamily. Thiolase family.</text>
</comment>
<dbReference type="CDD" id="cd00751">
    <property type="entry name" value="thiolase"/>
    <property type="match status" value="1"/>
</dbReference>
<dbReference type="GO" id="GO:0003985">
    <property type="term" value="F:acetyl-CoA C-acetyltransferase activity"/>
    <property type="evidence" value="ECO:0007669"/>
    <property type="project" value="UniProtKB-EC"/>
</dbReference>
<feature type="domain" description="Thiolase N-terminal" evidence="9">
    <location>
        <begin position="27"/>
        <end position="280"/>
    </location>
</feature>
<dbReference type="InterPro" id="IPR020615">
    <property type="entry name" value="Thiolase_acyl_enz_int_AS"/>
</dbReference>
<proteinExistence type="inferred from homology"/>
<evidence type="ECO:0000256" key="7">
    <source>
        <dbReference type="PIRSR" id="PIRSR000429-1"/>
    </source>
</evidence>
<dbReference type="Proteomes" id="UP000245768">
    <property type="component" value="Unassembled WGS sequence"/>
</dbReference>
<sequence>MPAFASTAIRRLAQTASLMSSSTTSDVFILSAARTPIGSFNGSLKKLTAPELGTFAAKAAIERAKLQPSQIEEVYFGNVLQGNIGQAPARQVALSSGCPDTTEATTINKVCASGMKSISLAAQNILLGQRGIMLAGGMESMSNAPYYMTRGAAFGHQQLLDAIVKDGLHDVTNQVHMGNCAENTAKKMTISREEQDEYAIESYRRAAEAWKAGAFKDEIVAVTIKDKKGDIVVAEDEEYKNIKLDKVSTLRPVFDKNGTVTAANASTLNDGASAVVLASKEEADKAGAKPLAKIIAFADAACAPIDFPIAPAHAIPKALDRAGLKTSDIALWEINEAFAAVAIANNKLLDLDPKKVNTLGGGVSLGHPIGSSGARIIVTLAHALQPGQYGCAGVCNGGGGASAMIIQRL</sequence>
<dbReference type="PROSITE" id="PS00098">
    <property type="entry name" value="THIOLASE_1"/>
    <property type="match status" value="1"/>
</dbReference>
<dbReference type="GO" id="GO:0006635">
    <property type="term" value="P:fatty acid beta-oxidation"/>
    <property type="evidence" value="ECO:0007669"/>
    <property type="project" value="TreeGrafter"/>
</dbReference>
<dbReference type="SUPFAM" id="SSF53901">
    <property type="entry name" value="Thiolase-like"/>
    <property type="match status" value="2"/>
</dbReference>
<dbReference type="STRING" id="215250.A0A316YKS7"/>
<dbReference type="InterPro" id="IPR020616">
    <property type="entry name" value="Thiolase_N"/>
</dbReference>
<evidence type="ECO:0000313" key="11">
    <source>
        <dbReference type="EMBL" id="PWN88653.1"/>
    </source>
</evidence>
<dbReference type="RefSeq" id="XP_025375851.1">
    <property type="nucleotide sequence ID" value="XM_025518212.1"/>
</dbReference>
<dbReference type="EC" id="2.3.1.9" evidence="2"/>
<name>A0A316YKS7_9BASI</name>
<keyword evidence="3 8" id="KW-0808">Transferase</keyword>
<gene>
    <name evidence="11" type="ORF">FA10DRAFT_169489</name>
</gene>
<evidence type="ECO:0000259" key="9">
    <source>
        <dbReference type="Pfam" id="PF00108"/>
    </source>
</evidence>
<dbReference type="OrthoDB" id="5404651at2759"/>
<dbReference type="InterPro" id="IPR020613">
    <property type="entry name" value="Thiolase_CS"/>
</dbReference>
<keyword evidence="6 8" id="KW-0012">Acyltransferase</keyword>
<dbReference type="PIRSF" id="PIRSF000429">
    <property type="entry name" value="Ac-CoA_Ac_transf"/>
    <property type="match status" value="1"/>
</dbReference>
<keyword evidence="12" id="KW-1185">Reference proteome</keyword>
<feature type="active site" description="Acyl-thioester intermediate" evidence="7">
    <location>
        <position position="111"/>
    </location>
</feature>
<feature type="active site" description="Proton acceptor" evidence="7">
    <location>
        <position position="395"/>
    </location>
</feature>
<evidence type="ECO:0000313" key="12">
    <source>
        <dbReference type="Proteomes" id="UP000245768"/>
    </source>
</evidence>
<dbReference type="Pfam" id="PF02803">
    <property type="entry name" value="Thiolase_C"/>
    <property type="match status" value="1"/>
</dbReference>
<dbReference type="GO" id="GO:0046872">
    <property type="term" value="F:metal ion binding"/>
    <property type="evidence" value="ECO:0007669"/>
    <property type="project" value="UniProtKB-KW"/>
</dbReference>
<dbReference type="FunFam" id="3.40.47.10:FF:000007">
    <property type="entry name" value="acetyl-CoA acetyltransferase, mitochondrial"/>
    <property type="match status" value="1"/>
</dbReference>
<reference evidence="11 12" key="1">
    <citation type="journal article" date="2018" name="Mol. Biol. Evol.">
        <title>Broad Genomic Sampling Reveals a Smut Pathogenic Ancestry of the Fungal Clade Ustilaginomycotina.</title>
        <authorList>
            <person name="Kijpornyongpan T."/>
            <person name="Mondo S.J."/>
            <person name="Barry K."/>
            <person name="Sandor L."/>
            <person name="Lee J."/>
            <person name="Lipzen A."/>
            <person name="Pangilinan J."/>
            <person name="LaButti K."/>
            <person name="Hainaut M."/>
            <person name="Henrissat B."/>
            <person name="Grigoriev I.V."/>
            <person name="Spatafora J.W."/>
            <person name="Aime M.C."/>
        </authorList>
    </citation>
    <scope>NUCLEOTIDE SEQUENCE [LARGE SCALE GENOMIC DNA]</scope>
    <source>
        <strain evidence="11 12">MCA 4198</strain>
    </source>
</reference>
<dbReference type="NCBIfam" id="TIGR01930">
    <property type="entry name" value="AcCoA-C-Actrans"/>
    <property type="match status" value="1"/>
</dbReference>
<evidence type="ECO:0000256" key="6">
    <source>
        <dbReference type="ARBA" id="ARBA00023315"/>
    </source>
</evidence>
<dbReference type="GeneID" id="37040128"/>
<dbReference type="Pfam" id="PF00108">
    <property type="entry name" value="Thiolase_N"/>
    <property type="match status" value="1"/>
</dbReference>
<accession>A0A316YKS7</accession>
<evidence type="ECO:0000256" key="4">
    <source>
        <dbReference type="ARBA" id="ARBA00022723"/>
    </source>
</evidence>
<protein>
    <recommendedName>
        <fullName evidence="2">acetyl-CoA C-acetyltransferase</fullName>
        <ecNumber evidence="2">2.3.1.9</ecNumber>
    </recommendedName>
</protein>
<evidence type="ECO:0000256" key="1">
    <source>
        <dbReference type="ARBA" id="ARBA00010982"/>
    </source>
</evidence>
<dbReference type="PANTHER" id="PTHR18919">
    <property type="entry name" value="ACETYL-COA C-ACYLTRANSFERASE"/>
    <property type="match status" value="1"/>
</dbReference>
<dbReference type="EMBL" id="KZ819638">
    <property type="protein sequence ID" value="PWN88653.1"/>
    <property type="molecule type" value="Genomic_DNA"/>
</dbReference>
<evidence type="ECO:0000256" key="8">
    <source>
        <dbReference type="RuleBase" id="RU003557"/>
    </source>
</evidence>